<evidence type="ECO:0000313" key="5">
    <source>
        <dbReference type="EMBL" id="CAD5234421.1"/>
    </source>
</evidence>
<dbReference type="HAMAP" id="MF_00235">
    <property type="entry name" value="Adenylate_kinase_Adk"/>
    <property type="match status" value="1"/>
</dbReference>
<dbReference type="SUPFAM" id="SSF52540">
    <property type="entry name" value="P-loop containing nucleoside triphosphate hydrolases"/>
    <property type="match status" value="2"/>
</dbReference>
<dbReference type="Proteomes" id="UP000659654">
    <property type="component" value="Unassembled WGS sequence"/>
</dbReference>
<evidence type="ECO:0000256" key="3">
    <source>
        <dbReference type="ARBA" id="ARBA00022777"/>
    </source>
</evidence>
<feature type="compositionally biased region" description="Polar residues" evidence="4">
    <location>
        <begin position="389"/>
        <end position="399"/>
    </location>
</feature>
<comment type="caution">
    <text evidence="5">The sequence shown here is derived from an EMBL/GenBank/DDBJ whole genome shotgun (WGS) entry which is preliminary data.</text>
</comment>
<dbReference type="CDD" id="cd01428">
    <property type="entry name" value="ADK"/>
    <property type="match status" value="2"/>
</dbReference>
<keyword evidence="2" id="KW-0547">Nucleotide-binding</keyword>
<reference evidence="5" key="1">
    <citation type="submission" date="2020-09" db="EMBL/GenBank/DDBJ databases">
        <authorList>
            <person name="Kikuchi T."/>
        </authorList>
    </citation>
    <scope>NUCLEOTIDE SEQUENCE</scope>
    <source>
        <strain evidence="5">Ka4C1</strain>
    </source>
</reference>
<dbReference type="InterPro" id="IPR000850">
    <property type="entry name" value="Adenylat/UMP-CMP_kin"/>
</dbReference>
<evidence type="ECO:0000256" key="4">
    <source>
        <dbReference type="SAM" id="MobiDB-lite"/>
    </source>
</evidence>
<dbReference type="OrthoDB" id="442176at2759"/>
<dbReference type="GO" id="GO:0019205">
    <property type="term" value="F:nucleobase-containing compound kinase activity"/>
    <property type="evidence" value="ECO:0007669"/>
    <property type="project" value="InterPro"/>
</dbReference>
<feature type="compositionally biased region" description="Polar residues" evidence="4">
    <location>
        <begin position="346"/>
        <end position="359"/>
    </location>
</feature>
<dbReference type="EMBL" id="CAJFDI010000006">
    <property type="protein sequence ID" value="CAD5234421.1"/>
    <property type="molecule type" value="Genomic_DNA"/>
</dbReference>
<sequence length="824" mass="91583">MGAEAEKYLKDHLIPQLFEGLMTGLIYNKPERPVDFLENALAKIKNNPHMTVRWDTFVDSANLPTKTPHTETQIEEEGEEEKRPKKKKEVEATAEESPGDEEVEKPRKKSISSGKKSVSRSASQEMGHQRRPSVAKAAQHAYVNPTAPIILFIGGPGGGKTKYAAKVRDALENKGLVHICVPDLIKDAIKRYKTVYPEWKEASRKYDRGELISNDLIQMLVKAEMGRYPNANAYFLEGFPREAKQVEDFEKNVRNVNLAMILDYDEETLRTHMMNRGLDREVIDRRINEFRNKTLPSAKYFDDHRLLYLIPGEKDDNVILDRMKKLVKRAMESGVSMVAKHPAATSKGQGDSTTSSREPSPSLPSAKRKVKSRATTDENPNPQGVEVLESSTSKGSETELNTERDKDTARPTTTDTTARSKPQTPATPGVSKNKSLSRVATNESIHTTTTPGEAEQNSFENNTQNGENTNRRITREVSKANLSQSQSRPSTSKSKESRPGTGTDGVIRQNPASKPPTRTGSRPATSASKKSTSANSRPPSVPKTPAAEENDTIRPPTTAVEMEKLPEENVVDPTAEANVRLLSASTVSRLPSAADRFPKGLPNNAPVILILGAPGSNKKEMAEKVAKKYEGFVHISMGDLLRKKVNDNPEDELWIRVGKKMEAGEQIPMKICREILYSTVHEMGNRSWGYVIEGYPRTLAQAEDIESQLGRLDVAILLDCTEQFCKDNINKRFEEAKETGNARLDDDEQSLKQKLALFKQNTLPMLKHLDEKKKLRVVEGDGPVDRLFSTVTELMDSTVFANDGKTNVPEVESRDLRTAGSVAS</sequence>
<dbReference type="CDD" id="cd22978">
    <property type="entry name" value="DD_AK5"/>
    <property type="match status" value="1"/>
</dbReference>
<dbReference type="AlphaFoldDB" id="A0A7I8X133"/>
<gene>
    <name evidence="5" type="ORF">BXYJ_LOCUS14512</name>
</gene>
<dbReference type="Gene3D" id="1.20.890.10">
    <property type="entry name" value="cAMP-dependent protein kinase regulatory subunit, dimerization-anchoring domain"/>
    <property type="match status" value="1"/>
</dbReference>
<feature type="compositionally biased region" description="Polar residues" evidence="4">
    <location>
        <begin position="62"/>
        <end position="71"/>
    </location>
</feature>
<feature type="compositionally biased region" description="Basic and acidic residues" evidence="4">
    <location>
        <begin position="469"/>
        <end position="478"/>
    </location>
</feature>
<dbReference type="PRINTS" id="PR00094">
    <property type="entry name" value="ADENYLTKNASE"/>
</dbReference>
<feature type="region of interest" description="Disordered" evidence="4">
    <location>
        <begin position="337"/>
        <end position="566"/>
    </location>
</feature>
<proteinExistence type="inferred from homology"/>
<name>A0A7I8X133_BURXY</name>
<feature type="region of interest" description="Disordered" evidence="4">
    <location>
        <begin position="61"/>
        <end position="138"/>
    </location>
</feature>
<keyword evidence="6" id="KW-1185">Reference proteome</keyword>
<dbReference type="GO" id="GO:0005524">
    <property type="term" value="F:ATP binding"/>
    <property type="evidence" value="ECO:0007669"/>
    <property type="project" value="InterPro"/>
</dbReference>
<organism evidence="5 6">
    <name type="scientific">Bursaphelenchus xylophilus</name>
    <name type="common">Pinewood nematode worm</name>
    <name type="synonym">Aphelenchoides xylophilus</name>
    <dbReference type="NCBI Taxonomy" id="6326"/>
    <lineage>
        <taxon>Eukaryota</taxon>
        <taxon>Metazoa</taxon>
        <taxon>Ecdysozoa</taxon>
        <taxon>Nematoda</taxon>
        <taxon>Chromadorea</taxon>
        <taxon>Rhabditida</taxon>
        <taxon>Tylenchina</taxon>
        <taxon>Tylenchomorpha</taxon>
        <taxon>Aphelenchoidea</taxon>
        <taxon>Aphelenchoididae</taxon>
        <taxon>Bursaphelenchus</taxon>
    </lineage>
</organism>
<protein>
    <submittedName>
        <fullName evidence="5">(pine wood nematode) hypothetical protein</fullName>
    </submittedName>
</protein>
<feature type="compositionally biased region" description="Low complexity" evidence="4">
    <location>
        <begin position="111"/>
        <end position="123"/>
    </location>
</feature>
<accession>A0A7I8X133</accession>
<dbReference type="Gene3D" id="3.40.50.300">
    <property type="entry name" value="P-loop containing nucleotide triphosphate hydrolases"/>
    <property type="match status" value="2"/>
</dbReference>
<feature type="compositionally biased region" description="Low complexity" evidence="4">
    <location>
        <begin position="483"/>
        <end position="492"/>
    </location>
</feature>
<dbReference type="EMBL" id="CAJFCV020000006">
    <property type="protein sequence ID" value="CAG9130196.1"/>
    <property type="molecule type" value="Genomic_DNA"/>
</dbReference>
<dbReference type="PANTHER" id="PTHR23359">
    <property type="entry name" value="NUCLEOTIDE KINASE"/>
    <property type="match status" value="1"/>
</dbReference>
<feature type="compositionally biased region" description="Polar residues" evidence="4">
    <location>
        <begin position="510"/>
        <end position="523"/>
    </location>
</feature>
<feature type="compositionally biased region" description="Acidic residues" evidence="4">
    <location>
        <begin position="92"/>
        <end position="103"/>
    </location>
</feature>
<feature type="compositionally biased region" description="Polar residues" evidence="4">
    <location>
        <begin position="423"/>
        <end position="468"/>
    </location>
</feature>
<dbReference type="InterPro" id="IPR027417">
    <property type="entry name" value="P-loop_NTPase"/>
</dbReference>
<feature type="compositionally biased region" description="Basic and acidic residues" evidence="4">
    <location>
        <begin position="80"/>
        <end position="91"/>
    </location>
</feature>
<evidence type="ECO:0000256" key="2">
    <source>
        <dbReference type="ARBA" id="ARBA00022741"/>
    </source>
</evidence>
<evidence type="ECO:0000313" key="6">
    <source>
        <dbReference type="Proteomes" id="UP000659654"/>
    </source>
</evidence>
<feature type="compositionally biased region" description="Low complexity" evidence="4">
    <location>
        <begin position="524"/>
        <end position="534"/>
    </location>
</feature>
<keyword evidence="3" id="KW-0418">Kinase</keyword>
<dbReference type="Proteomes" id="UP000582659">
    <property type="component" value="Unassembled WGS sequence"/>
</dbReference>
<dbReference type="SUPFAM" id="SSF47391">
    <property type="entry name" value="Dimerization-anchoring domain of cAMP-dependent PK regulatory subunit"/>
    <property type="match status" value="1"/>
</dbReference>
<dbReference type="SMR" id="A0A7I8X133"/>
<dbReference type="GO" id="GO:0006139">
    <property type="term" value="P:nucleobase-containing compound metabolic process"/>
    <property type="evidence" value="ECO:0007669"/>
    <property type="project" value="InterPro"/>
</dbReference>
<keyword evidence="1" id="KW-0808">Transferase</keyword>
<evidence type="ECO:0000256" key="1">
    <source>
        <dbReference type="ARBA" id="ARBA00022679"/>
    </source>
</evidence>
<feature type="compositionally biased region" description="Low complexity" evidence="4">
    <location>
        <begin position="410"/>
        <end position="422"/>
    </location>
</feature>
<dbReference type="Pfam" id="PF00406">
    <property type="entry name" value="ADK"/>
    <property type="match status" value="2"/>
</dbReference>